<organism evidence="1 2">
    <name type="scientific">Catharanthus roseus</name>
    <name type="common">Madagascar periwinkle</name>
    <name type="synonym">Vinca rosea</name>
    <dbReference type="NCBI Taxonomy" id="4058"/>
    <lineage>
        <taxon>Eukaryota</taxon>
        <taxon>Viridiplantae</taxon>
        <taxon>Streptophyta</taxon>
        <taxon>Embryophyta</taxon>
        <taxon>Tracheophyta</taxon>
        <taxon>Spermatophyta</taxon>
        <taxon>Magnoliopsida</taxon>
        <taxon>eudicotyledons</taxon>
        <taxon>Gunneridae</taxon>
        <taxon>Pentapetalae</taxon>
        <taxon>asterids</taxon>
        <taxon>lamiids</taxon>
        <taxon>Gentianales</taxon>
        <taxon>Apocynaceae</taxon>
        <taxon>Rauvolfioideae</taxon>
        <taxon>Vinceae</taxon>
        <taxon>Catharanthinae</taxon>
        <taxon>Catharanthus</taxon>
    </lineage>
</organism>
<keyword evidence="2" id="KW-1185">Reference proteome</keyword>
<evidence type="ECO:0000313" key="2">
    <source>
        <dbReference type="Proteomes" id="UP001060085"/>
    </source>
</evidence>
<sequence>MTDDGLDGNHHRLNPHKVPSLNLQNLEVISALGRGAKGVVFLVKSENSEFLALKAISRASIEKNKKIDNGKHDDVSEYRRICFERDVLASLQHPLFPKLRGLISTEKIIGYAIDYCPGRDLNSLRKKQTEKMFSDDTIRFYAAELVLALEYLHGLGIVYRDLKPENVMIQENGHLMLVDFDLSTKLSPKTPLTRRVSRSYSSPDPINPGKKTKKKKRLGSSFTWLDKRIPEADSVHPVENEKESASQPDEKSNSFVGTEEYVAPEIILGNGHDFAVDLWCLGIMLHEMLYGITPFKGTNRKETFCRIINKVPELVGEPTSLRDLIRKLLEKDPKKRITVEEIKNHSFFKGVDWDRVLEIPRPPFIPAGEDTDGNKKIDVERFVQGVFKVDDDEKFDKDVGAEGICNPINVQNENFLVF</sequence>
<evidence type="ECO:0000313" key="1">
    <source>
        <dbReference type="EMBL" id="KAI5679910.1"/>
    </source>
</evidence>
<name>A0ACC0C4N5_CATRO</name>
<dbReference type="EMBL" id="CM044701">
    <property type="protein sequence ID" value="KAI5679910.1"/>
    <property type="molecule type" value="Genomic_DNA"/>
</dbReference>
<reference evidence="2" key="1">
    <citation type="journal article" date="2023" name="Nat. Plants">
        <title>Single-cell RNA sequencing provides a high-resolution roadmap for understanding the multicellular compartmentation of specialized metabolism.</title>
        <authorList>
            <person name="Sun S."/>
            <person name="Shen X."/>
            <person name="Li Y."/>
            <person name="Li Y."/>
            <person name="Wang S."/>
            <person name="Li R."/>
            <person name="Zhang H."/>
            <person name="Shen G."/>
            <person name="Guo B."/>
            <person name="Wei J."/>
            <person name="Xu J."/>
            <person name="St-Pierre B."/>
            <person name="Chen S."/>
            <person name="Sun C."/>
        </authorList>
    </citation>
    <scope>NUCLEOTIDE SEQUENCE [LARGE SCALE GENOMIC DNA]</scope>
</reference>
<gene>
    <name evidence="1" type="ORF">M9H77_01137</name>
</gene>
<proteinExistence type="predicted"/>
<protein>
    <submittedName>
        <fullName evidence="1">Uncharacterized protein</fullName>
    </submittedName>
</protein>
<accession>A0ACC0C4N5</accession>
<dbReference type="Proteomes" id="UP001060085">
    <property type="component" value="Linkage Group LG01"/>
</dbReference>
<comment type="caution">
    <text evidence="1">The sequence shown here is derived from an EMBL/GenBank/DDBJ whole genome shotgun (WGS) entry which is preliminary data.</text>
</comment>